<dbReference type="Pfam" id="PF02467">
    <property type="entry name" value="Whib"/>
    <property type="match status" value="1"/>
</dbReference>
<name>A0A382G1B5_9ZZZZ</name>
<gene>
    <name evidence="3" type="ORF">METZ01_LOCUS221238</name>
</gene>
<evidence type="ECO:0000313" key="3">
    <source>
        <dbReference type="EMBL" id="SVB68384.1"/>
    </source>
</evidence>
<feature type="compositionally biased region" description="Polar residues" evidence="1">
    <location>
        <begin position="78"/>
        <end position="89"/>
    </location>
</feature>
<evidence type="ECO:0000256" key="1">
    <source>
        <dbReference type="SAM" id="MobiDB-lite"/>
    </source>
</evidence>
<dbReference type="EMBL" id="UINC01052725">
    <property type="protein sequence ID" value="SVB68384.1"/>
    <property type="molecule type" value="Genomic_DNA"/>
</dbReference>
<protein>
    <recommendedName>
        <fullName evidence="2">4Fe-4S Wbl-type domain-containing protein</fullName>
    </recommendedName>
</protein>
<reference evidence="3" key="1">
    <citation type="submission" date="2018-05" db="EMBL/GenBank/DDBJ databases">
        <authorList>
            <person name="Lanie J.A."/>
            <person name="Ng W.-L."/>
            <person name="Kazmierczak K.M."/>
            <person name="Andrzejewski T.M."/>
            <person name="Davidsen T.M."/>
            <person name="Wayne K.J."/>
            <person name="Tettelin H."/>
            <person name="Glass J.I."/>
            <person name="Rusch D."/>
            <person name="Podicherti R."/>
            <person name="Tsui H.-C.T."/>
            <person name="Winkler M.E."/>
        </authorList>
    </citation>
    <scope>NUCLEOTIDE SEQUENCE</scope>
</reference>
<organism evidence="3">
    <name type="scientific">marine metagenome</name>
    <dbReference type="NCBI Taxonomy" id="408172"/>
    <lineage>
        <taxon>unclassified sequences</taxon>
        <taxon>metagenomes</taxon>
        <taxon>ecological metagenomes</taxon>
    </lineage>
</organism>
<evidence type="ECO:0000259" key="2">
    <source>
        <dbReference type="PROSITE" id="PS51674"/>
    </source>
</evidence>
<dbReference type="AlphaFoldDB" id="A0A382G1B5"/>
<feature type="domain" description="4Fe-4S Wbl-type" evidence="2">
    <location>
        <begin position="5"/>
        <end position="66"/>
    </location>
</feature>
<dbReference type="PROSITE" id="PS51674">
    <property type="entry name" value="4FE4S_WBL"/>
    <property type="match status" value="1"/>
</dbReference>
<dbReference type="InterPro" id="IPR034768">
    <property type="entry name" value="4FE4S_WBL"/>
</dbReference>
<sequence>MDDANCKGRTHLMFPKEHKDITYIQQARAICEECTVKNDCLEYALEFPPADMHGVWAGMTSRQIAAEQRRRGVKPTRPTLSQMWNAGAR</sequence>
<accession>A0A382G1B5</accession>
<feature type="region of interest" description="Disordered" evidence="1">
    <location>
        <begin position="66"/>
        <end position="89"/>
    </location>
</feature>
<proteinExistence type="predicted"/>